<organism evidence="1 2">
    <name type="scientific">Dreissena polymorpha</name>
    <name type="common">Zebra mussel</name>
    <name type="synonym">Mytilus polymorpha</name>
    <dbReference type="NCBI Taxonomy" id="45954"/>
    <lineage>
        <taxon>Eukaryota</taxon>
        <taxon>Metazoa</taxon>
        <taxon>Spiralia</taxon>
        <taxon>Lophotrochozoa</taxon>
        <taxon>Mollusca</taxon>
        <taxon>Bivalvia</taxon>
        <taxon>Autobranchia</taxon>
        <taxon>Heteroconchia</taxon>
        <taxon>Euheterodonta</taxon>
        <taxon>Imparidentia</taxon>
        <taxon>Neoheterodontei</taxon>
        <taxon>Myida</taxon>
        <taxon>Dreissenoidea</taxon>
        <taxon>Dreissenidae</taxon>
        <taxon>Dreissena</taxon>
    </lineage>
</organism>
<sequence>MGQAICIASQISAPLQIVWLLMPVLFLQKIPGLNCPQKKGLTGGMNKLKIKP</sequence>
<reference evidence="1" key="1">
    <citation type="journal article" date="2019" name="bioRxiv">
        <title>The Genome of the Zebra Mussel, Dreissena polymorpha: A Resource for Invasive Species Research.</title>
        <authorList>
            <person name="McCartney M.A."/>
            <person name="Auch B."/>
            <person name="Kono T."/>
            <person name="Mallez S."/>
            <person name="Zhang Y."/>
            <person name="Obille A."/>
            <person name="Becker A."/>
            <person name="Abrahante J.E."/>
            <person name="Garbe J."/>
            <person name="Badalamenti J.P."/>
            <person name="Herman A."/>
            <person name="Mangelson H."/>
            <person name="Liachko I."/>
            <person name="Sullivan S."/>
            <person name="Sone E.D."/>
            <person name="Koren S."/>
            <person name="Silverstein K.A.T."/>
            <person name="Beckman K.B."/>
            <person name="Gohl D.M."/>
        </authorList>
    </citation>
    <scope>NUCLEOTIDE SEQUENCE</scope>
    <source>
        <strain evidence="1">Duluth1</strain>
        <tissue evidence="1">Whole animal</tissue>
    </source>
</reference>
<comment type="caution">
    <text evidence="1">The sequence shown here is derived from an EMBL/GenBank/DDBJ whole genome shotgun (WGS) entry which is preliminary data.</text>
</comment>
<dbReference type="EMBL" id="JAIWYP010000003">
    <property type="protein sequence ID" value="KAH3859450.1"/>
    <property type="molecule type" value="Genomic_DNA"/>
</dbReference>
<evidence type="ECO:0000313" key="1">
    <source>
        <dbReference type="EMBL" id="KAH3859450.1"/>
    </source>
</evidence>
<name>A0A9D4LK18_DREPO</name>
<evidence type="ECO:0000313" key="2">
    <source>
        <dbReference type="Proteomes" id="UP000828390"/>
    </source>
</evidence>
<reference evidence="1" key="2">
    <citation type="submission" date="2020-11" db="EMBL/GenBank/DDBJ databases">
        <authorList>
            <person name="McCartney M.A."/>
            <person name="Auch B."/>
            <person name="Kono T."/>
            <person name="Mallez S."/>
            <person name="Becker A."/>
            <person name="Gohl D.M."/>
            <person name="Silverstein K.A.T."/>
            <person name="Koren S."/>
            <person name="Bechman K.B."/>
            <person name="Herman A."/>
            <person name="Abrahante J.E."/>
            <person name="Garbe J."/>
        </authorList>
    </citation>
    <scope>NUCLEOTIDE SEQUENCE</scope>
    <source>
        <strain evidence="1">Duluth1</strain>
        <tissue evidence="1">Whole animal</tissue>
    </source>
</reference>
<dbReference type="Proteomes" id="UP000828390">
    <property type="component" value="Unassembled WGS sequence"/>
</dbReference>
<keyword evidence="2" id="KW-1185">Reference proteome</keyword>
<accession>A0A9D4LK18</accession>
<proteinExistence type="predicted"/>
<dbReference type="AlphaFoldDB" id="A0A9D4LK18"/>
<gene>
    <name evidence="1" type="ORF">DPMN_102265</name>
</gene>
<protein>
    <submittedName>
        <fullName evidence="1">Uncharacterized protein</fullName>
    </submittedName>
</protein>